<dbReference type="Proteomes" id="UP000245506">
    <property type="component" value="Unassembled WGS sequence"/>
</dbReference>
<protein>
    <submittedName>
        <fullName evidence="7">Amino acid ABC transporter substrate-binding protein</fullName>
    </submittedName>
</protein>
<dbReference type="SMART" id="SM00062">
    <property type="entry name" value="PBPb"/>
    <property type="match status" value="1"/>
</dbReference>
<evidence type="ECO:0000259" key="6">
    <source>
        <dbReference type="SMART" id="SM00062"/>
    </source>
</evidence>
<evidence type="ECO:0000256" key="3">
    <source>
        <dbReference type="ARBA" id="ARBA00022729"/>
    </source>
</evidence>
<comment type="similarity">
    <text evidence="2 4">Belongs to the bacterial solute-binding protein 3 family.</text>
</comment>
<evidence type="ECO:0000313" key="7">
    <source>
        <dbReference type="EMBL" id="PWQ96811.1"/>
    </source>
</evidence>
<dbReference type="Pfam" id="PF00497">
    <property type="entry name" value="SBP_bac_3"/>
    <property type="match status" value="1"/>
</dbReference>
<proteinExistence type="inferred from homology"/>
<dbReference type="CDD" id="cd01072">
    <property type="entry name" value="PBP2_SMa0082_like"/>
    <property type="match status" value="1"/>
</dbReference>
<organism evidence="7 8">
    <name type="scientific">Leucothrix arctica</name>
    <dbReference type="NCBI Taxonomy" id="1481894"/>
    <lineage>
        <taxon>Bacteria</taxon>
        <taxon>Pseudomonadati</taxon>
        <taxon>Pseudomonadota</taxon>
        <taxon>Gammaproteobacteria</taxon>
        <taxon>Thiotrichales</taxon>
        <taxon>Thiotrichaceae</taxon>
        <taxon>Leucothrix</taxon>
    </lineage>
</organism>
<dbReference type="AlphaFoldDB" id="A0A317CFF4"/>
<evidence type="ECO:0000256" key="4">
    <source>
        <dbReference type="RuleBase" id="RU003744"/>
    </source>
</evidence>
<dbReference type="EMBL" id="QGKL01000026">
    <property type="protein sequence ID" value="PWQ96811.1"/>
    <property type="molecule type" value="Genomic_DNA"/>
</dbReference>
<dbReference type="SUPFAM" id="SSF53850">
    <property type="entry name" value="Periplasmic binding protein-like II"/>
    <property type="match status" value="1"/>
</dbReference>
<feature type="domain" description="Solute-binding protein family 3/N-terminal" evidence="6">
    <location>
        <begin position="39"/>
        <end position="259"/>
    </location>
</feature>
<sequence length="266" mass="28497">MYKSLKKLGLISLLSVSAMMSTIAPAMADQFDDILKAGTIKIGVPENFPPFGSVGKDFKHEGYDVDVAALIAEDLGVKLELVPITSKQRIPFLTTGKIDLVISSMGANPSRAKSIWFSSAYAPFFSGAFASADMAITSPADLAGKKIGVTGGTIEDLELSKSLPEGADMKRFGDNAATISAYVSKQVDVIVTGNTVAAKITKDNPKLNMETKFIVRQSPAFMGIKKGETNLLRWVNVFILHKTLGGNLDELSQKWLGQKLPALPSL</sequence>
<evidence type="ECO:0000256" key="1">
    <source>
        <dbReference type="ARBA" id="ARBA00004196"/>
    </source>
</evidence>
<keyword evidence="3 5" id="KW-0732">Signal</keyword>
<name>A0A317CFF4_9GAMM</name>
<comment type="caution">
    <text evidence="7">The sequence shown here is derived from an EMBL/GenBank/DDBJ whole genome shotgun (WGS) entry which is preliminary data.</text>
</comment>
<evidence type="ECO:0000256" key="5">
    <source>
        <dbReference type="SAM" id="SignalP"/>
    </source>
</evidence>
<dbReference type="InterPro" id="IPR001638">
    <property type="entry name" value="Solute-binding_3/MltF_N"/>
</dbReference>
<dbReference type="Gene3D" id="3.40.190.10">
    <property type="entry name" value="Periplasmic binding protein-like II"/>
    <property type="match status" value="2"/>
</dbReference>
<evidence type="ECO:0000313" key="8">
    <source>
        <dbReference type="Proteomes" id="UP000245506"/>
    </source>
</evidence>
<dbReference type="GO" id="GO:0030313">
    <property type="term" value="C:cell envelope"/>
    <property type="evidence" value="ECO:0007669"/>
    <property type="project" value="UniProtKB-SubCell"/>
</dbReference>
<dbReference type="RefSeq" id="WP_109823009.1">
    <property type="nucleotide sequence ID" value="NZ_QGKL01000026.1"/>
</dbReference>
<evidence type="ECO:0000256" key="2">
    <source>
        <dbReference type="ARBA" id="ARBA00010333"/>
    </source>
</evidence>
<dbReference type="PROSITE" id="PS01039">
    <property type="entry name" value="SBP_BACTERIAL_3"/>
    <property type="match status" value="1"/>
</dbReference>
<comment type="subcellular location">
    <subcellularLocation>
        <location evidence="1">Cell envelope</location>
    </subcellularLocation>
</comment>
<dbReference type="OrthoDB" id="5363083at2"/>
<gene>
    <name evidence="7" type="ORF">DKT75_08570</name>
</gene>
<dbReference type="PANTHER" id="PTHR35936">
    <property type="entry name" value="MEMBRANE-BOUND LYTIC MUREIN TRANSGLYCOSYLASE F"/>
    <property type="match status" value="1"/>
</dbReference>
<accession>A0A317CFF4</accession>
<feature type="chain" id="PRO_5016448771" evidence="5">
    <location>
        <begin position="29"/>
        <end position="266"/>
    </location>
</feature>
<reference evidence="7 8" key="1">
    <citation type="submission" date="2018-05" db="EMBL/GenBank/DDBJ databases">
        <title>Leucothrix arctica sp. nov., isolated from Arctic seawater.</title>
        <authorList>
            <person name="Choi A."/>
            <person name="Baek K."/>
        </authorList>
    </citation>
    <scope>NUCLEOTIDE SEQUENCE [LARGE SCALE GENOMIC DNA]</scope>
    <source>
        <strain evidence="7 8">IMCC9719</strain>
    </source>
</reference>
<dbReference type="PANTHER" id="PTHR35936:SF17">
    <property type="entry name" value="ARGININE-BINDING EXTRACELLULAR PROTEIN ARTP"/>
    <property type="match status" value="1"/>
</dbReference>
<dbReference type="InterPro" id="IPR018313">
    <property type="entry name" value="SBP_3_CS"/>
</dbReference>
<keyword evidence="8" id="KW-1185">Reference proteome</keyword>
<feature type="signal peptide" evidence="5">
    <location>
        <begin position="1"/>
        <end position="28"/>
    </location>
</feature>